<reference evidence="8" key="1">
    <citation type="submission" date="2012-12" db="EMBL/GenBank/DDBJ databases">
        <title>Identification and characterization of a phenylalanine ammonia-lyase gene family in Isatis indigotica Fort.</title>
        <authorList>
            <person name="Liu Q."/>
            <person name="Chen J."/>
            <person name="Zhou X."/>
            <person name="Di P."/>
            <person name="Xiao Y."/>
            <person name="Xuan H."/>
            <person name="Zhang L."/>
            <person name="Chen W."/>
        </authorList>
    </citation>
    <scope>NUCLEOTIDE SEQUENCE</scope>
    <source>
        <tissue evidence="8">Salivary gland</tissue>
    </source>
</reference>
<feature type="compositionally biased region" description="Polar residues" evidence="6">
    <location>
        <begin position="39"/>
        <end position="54"/>
    </location>
</feature>
<dbReference type="GO" id="GO:0005576">
    <property type="term" value="C:extracellular region"/>
    <property type="evidence" value="ECO:0007669"/>
    <property type="project" value="UniProtKB-SubCell"/>
</dbReference>
<sequence length="202" mass="21982">MLNLRIFILLVLAGLCFGASLEAGDQTSEAQGKEKQTDSKGQGSEDQEENTQPKTLGASLEAEGDQTSGGNSQDSSPPAPKQPSEQEEKSVKSSEGQEEKTEPNGEENRPHRKFADAVGLPSWIKNVTNFMNSLLGICHNQNLWERISNDTIHWENCTFDCRHDIGAYPHVEKLPNGTPCGIGKICDKNACVGEPTTLPSCR</sequence>
<feature type="chain" id="PRO_5005518183" evidence="7">
    <location>
        <begin position="19"/>
        <end position="202"/>
    </location>
</feature>
<proteinExistence type="evidence at transcript level"/>
<comment type="similarity">
    <text evidence="5">Belongs to the salp15 family.</text>
</comment>
<evidence type="ECO:0000256" key="3">
    <source>
        <dbReference type="ARBA" id="ARBA00022729"/>
    </source>
</evidence>
<dbReference type="InterPro" id="IPR021971">
    <property type="entry name" value="Salp15"/>
</dbReference>
<evidence type="ECO:0000256" key="7">
    <source>
        <dbReference type="SAM" id="SignalP"/>
    </source>
</evidence>
<comment type="subcellular location">
    <subcellularLocation>
        <location evidence="1">Secreted</location>
    </subcellularLocation>
</comment>
<dbReference type="AlphaFoldDB" id="A0A0K8RH71"/>
<feature type="signal peptide" evidence="7">
    <location>
        <begin position="1"/>
        <end position="18"/>
    </location>
</feature>
<evidence type="ECO:0000256" key="6">
    <source>
        <dbReference type="SAM" id="MobiDB-lite"/>
    </source>
</evidence>
<evidence type="ECO:0000256" key="4">
    <source>
        <dbReference type="ARBA" id="ARBA00023180"/>
    </source>
</evidence>
<evidence type="ECO:0000313" key="8">
    <source>
        <dbReference type="EMBL" id="JAA70188.1"/>
    </source>
</evidence>
<dbReference type="Pfam" id="PF12115">
    <property type="entry name" value="Salp15"/>
    <property type="match status" value="1"/>
</dbReference>
<keyword evidence="2" id="KW-0964">Secreted</keyword>
<accession>A0A0K8RH71</accession>
<keyword evidence="4" id="KW-0325">Glycoprotein</keyword>
<name>A0A0K8RH71_IXORI</name>
<evidence type="ECO:0000256" key="2">
    <source>
        <dbReference type="ARBA" id="ARBA00022525"/>
    </source>
</evidence>
<dbReference type="EMBL" id="GADI01003620">
    <property type="protein sequence ID" value="JAA70188.1"/>
    <property type="molecule type" value="mRNA"/>
</dbReference>
<keyword evidence="3 7" id="KW-0732">Signal</keyword>
<evidence type="ECO:0000256" key="5">
    <source>
        <dbReference type="ARBA" id="ARBA00034321"/>
    </source>
</evidence>
<feature type="region of interest" description="Disordered" evidence="6">
    <location>
        <begin position="26"/>
        <end position="112"/>
    </location>
</feature>
<evidence type="ECO:0000256" key="1">
    <source>
        <dbReference type="ARBA" id="ARBA00004613"/>
    </source>
</evidence>
<protein>
    <submittedName>
        <fullName evidence="8">Putative ixodes 8-cys protein</fullName>
    </submittedName>
</protein>
<feature type="compositionally biased region" description="Basic and acidic residues" evidence="6">
    <location>
        <begin position="84"/>
        <end position="112"/>
    </location>
</feature>
<feature type="compositionally biased region" description="Polar residues" evidence="6">
    <location>
        <begin position="65"/>
        <end position="76"/>
    </location>
</feature>
<organism evidence="8">
    <name type="scientific">Ixodes ricinus</name>
    <name type="common">Common tick</name>
    <name type="synonym">Acarus ricinus</name>
    <dbReference type="NCBI Taxonomy" id="34613"/>
    <lineage>
        <taxon>Eukaryota</taxon>
        <taxon>Metazoa</taxon>
        <taxon>Ecdysozoa</taxon>
        <taxon>Arthropoda</taxon>
        <taxon>Chelicerata</taxon>
        <taxon>Arachnida</taxon>
        <taxon>Acari</taxon>
        <taxon>Parasitiformes</taxon>
        <taxon>Ixodida</taxon>
        <taxon>Ixodoidea</taxon>
        <taxon>Ixodidae</taxon>
        <taxon>Ixodinae</taxon>
        <taxon>Ixodes</taxon>
    </lineage>
</organism>